<dbReference type="Gene3D" id="3.10.180.10">
    <property type="entry name" value="2,3-Dihydroxybiphenyl 1,2-Dioxygenase, domain 1"/>
    <property type="match status" value="1"/>
</dbReference>
<sequence>MTGREGRNEDAHECDREPGIAVHPHAAGYAAVTGASTQRLSRCGFVEGTLTRHGEENVGSASGQDPVTEGERAAVILWTDDAPAGYRRLLELGARPVKEPEPWLGRLLIVWVKDPDGRLIQVVQDKPTA</sequence>
<accession>A0A975FP79</accession>
<keyword evidence="3" id="KW-1185">Reference proteome</keyword>
<dbReference type="InterPro" id="IPR029068">
    <property type="entry name" value="Glyas_Bleomycin-R_OHBP_Dase"/>
</dbReference>
<protein>
    <recommendedName>
        <fullName evidence="1">Glyoxalase-like domain-containing protein</fullName>
    </recommendedName>
</protein>
<organism evidence="2 3">
    <name type="scientific">Agromyces archimandritae</name>
    <dbReference type="NCBI Taxonomy" id="2781962"/>
    <lineage>
        <taxon>Bacteria</taxon>
        <taxon>Bacillati</taxon>
        <taxon>Actinomycetota</taxon>
        <taxon>Actinomycetes</taxon>
        <taxon>Micrococcales</taxon>
        <taxon>Microbacteriaceae</taxon>
        <taxon>Agromyces</taxon>
    </lineage>
</organism>
<dbReference type="EMBL" id="CP071696">
    <property type="protein sequence ID" value="QTX06063.1"/>
    <property type="molecule type" value="Genomic_DNA"/>
</dbReference>
<dbReference type="InterPro" id="IPR041581">
    <property type="entry name" value="Glyoxalase_6"/>
</dbReference>
<dbReference type="RefSeq" id="WP_210901641.1">
    <property type="nucleotide sequence ID" value="NZ_CP071696.1"/>
</dbReference>
<evidence type="ECO:0000313" key="3">
    <source>
        <dbReference type="Proteomes" id="UP000671914"/>
    </source>
</evidence>
<gene>
    <name evidence="2" type="ORF">G127AT_07795</name>
</gene>
<dbReference type="SUPFAM" id="SSF54593">
    <property type="entry name" value="Glyoxalase/Bleomycin resistance protein/Dihydroxybiphenyl dioxygenase"/>
    <property type="match status" value="1"/>
</dbReference>
<dbReference type="Pfam" id="PF18029">
    <property type="entry name" value="Glyoxalase_6"/>
    <property type="match status" value="1"/>
</dbReference>
<dbReference type="AlphaFoldDB" id="A0A975FP79"/>
<dbReference type="Proteomes" id="UP000671914">
    <property type="component" value="Chromosome"/>
</dbReference>
<reference evidence="2" key="1">
    <citation type="submission" date="2021-03" db="EMBL/GenBank/DDBJ databases">
        <title>Agromyces archimandritus sp. nov., isolated from the cockroach Archimandrita tessellata.</title>
        <authorList>
            <person name="Guzman J."/>
            <person name="Ortuzar M."/>
            <person name="Poehlein A."/>
            <person name="Daniel R."/>
            <person name="Trujillo M."/>
            <person name="Vilcinskas A."/>
        </authorList>
    </citation>
    <scope>NUCLEOTIDE SEQUENCE</scope>
    <source>
        <strain evidence="2">G127AT</strain>
    </source>
</reference>
<evidence type="ECO:0000313" key="2">
    <source>
        <dbReference type="EMBL" id="QTX06063.1"/>
    </source>
</evidence>
<proteinExistence type="predicted"/>
<evidence type="ECO:0000259" key="1">
    <source>
        <dbReference type="Pfam" id="PF18029"/>
    </source>
</evidence>
<dbReference type="KEGG" id="aarc:G127AT_07795"/>
<feature type="domain" description="Glyoxalase-like" evidence="1">
    <location>
        <begin position="29"/>
        <end position="123"/>
    </location>
</feature>
<name>A0A975FP79_9MICO</name>